<keyword evidence="3" id="KW-1185">Reference proteome</keyword>
<dbReference type="EMBL" id="CVRI01000075">
    <property type="protein sequence ID" value="CRL08483.1"/>
    <property type="molecule type" value="Genomic_DNA"/>
</dbReference>
<organism evidence="2 3">
    <name type="scientific">Clunio marinus</name>
    <dbReference type="NCBI Taxonomy" id="568069"/>
    <lineage>
        <taxon>Eukaryota</taxon>
        <taxon>Metazoa</taxon>
        <taxon>Ecdysozoa</taxon>
        <taxon>Arthropoda</taxon>
        <taxon>Hexapoda</taxon>
        <taxon>Insecta</taxon>
        <taxon>Pterygota</taxon>
        <taxon>Neoptera</taxon>
        <taxon>Endopterygota</taxon>
        <taxon>Diptera</taxon>
        <taxon>Nematocera</taxon>
        <taxon>Chironomoidea</taxon>
        <taxon>Chironomidae</taxon>
        <taxon>Clunio</taxon>
    </lineage>
</organism>
<accession>A0A1J1J7V6</accession>
<reference evidence="2 3" key="1">
    <citation type="submission" date="2015-04" db="EMBL/GenBank/DDBJ databases">
        <authorList>
            <person name="Syromyatnikov M.Y."/>
            <person name="Popov V.N."/>
        </authorList>
    </citation>
    <scope>NUCLEOTIDE SEQUENCE [LARGE SCALE GENOMIC DNA]</scope>
</reference>
<name>A0A1J1J7V6_9DIPT</name>
<protein>
    <submittedName>
        <fullName evidence="2">CLUMA_CG021534, isoform A</fullName>
    </submittedName>
</protein>
<dbReference type="AlphaFoldDB" id="A0A1J1J7V6"/>
<evidence type="ECO:0000313" key="2">
    <source>
        <dbReference type="EMBL" id="CRL08483.1"/>
    </source>
</evidence>
<proteinExistence type="predicted"/>
<keyword evidence="1" id="KW-1133">Transmembrane helix</keyword>
<sequence length="64" mass="7614">MSHQAYLSSLPNPKRRFDIFIDCIFTALHASLYFLNLFYLSQENNFHGEDSMSKAYKQFRLAFE</sequence>
<evidence type="ECO:0000256" key="1">
    <source>
        <dbReference type="SAM" id="Phobius"/>
    </source>
</evidence>
<keyword evidence="1" id="KW-0812">Transmembrane</keyword>
<feature type="transmembrane region" description="Helical" evidence="1">
    <location>
        <begin position="20"/>
        <end position="40"/>
    </location>
</feature>
<dbReference type="Proteomes" id="UP000183832">
    <property type="component" value="Unassembled WGS sequence"/>
</dbReference>
<gene>
    <name evidence="2" type="ORF">CLUMA_CG021534</name>
</gene>
<keyword evidence="1" id="KW-0472">Membrane</keyword>
<evidence type="ECO:0000313" key="3">
    <source>
        <dbReference type="Proteomes" id="UP000183832"/>
    </source>
</evidence>